<reference evidence="2 3" key="1">
    <citation type="submission" date="2016-11" db="EMBL/GenBank/DDBJ databases">
        <authorList>
            <person name="Jaros S."/>
            <person name="Januszkiewicz K."/>
            <person name="Wedrychowicz H."/>
        </authorList>
    </citation>
    <scope>NUCLEOTIDE SEQUENCE [LARGE SCALE GENOMIC DNA]</scope>
    <source>
        <strain evidence="2 3">DSM 46144</strain>
    </source>
</reference>
<evidence type="ECO:0000313" key="2">
    <source>
        <dbReference type="EMBL" id="SHN15860.1"/>
    </source>
</evidence>
<organism evidence="2 3">
    <name type="scientific">Cryptosporangium aurantiacum</name>
    <dbReference type="NCBI Taxonomy" id="134849"/>
    <lineage>
        <taxon>Bacteria</taxon>
        <taxon>Bacillati</taxon>
        <taxon>Actinomycetota</taxon>
        <taxon>Actinomycetes</taxon>
        <taxon>Cryptosporangiales</taxon>
        <taxon>Cryptosporangiaceae</taxon>
        <taxon>Cryptosporangium</taxon>
    </lineage>
</organism>
<dbReference type="EMBL" id="FRCS01000003">
    <property type="protein sequence ID" value="SHN15860.1"/>
    <property type="molecule type" value="Genomic_DNA"/>
</dbReference>
<evidence type="ECO:0008006" key="4">
    <source>
        <dbReference type="Google" id="ProtNLM"/>
    </source>
</evidence>
<evidence type="ECO:0000313" key="3">
    <source>
        <dbReference type="Proteomes" id="UP000184440"/>
    </source>
</evidence>
<dbReference type="Proteomes" id="UP000184440">
    <property type="component" value="Unassembled WGS sequence"/>
</dbReference>
<name>A0A1M7PGJ7_9ACTN</name>
<feature type="transmembrane region" description="Helical" evidence="1">
    <location>
        <begin position="96"/>
        <end position="121"/>
    </location>
</feature>
<feature type="transmembrane region" description="Helical" evidence="1">
    <location>
        <begin position="128"/>
        <end position="148"/>
    </location>
</feature>
<proteinExistence type="predicted"/>
<accession>A0A1M7PGJ7</accession>
<feature type="transmembrane region" description="Helical" evidence="1">
    <location>
        <begin position="229"/>
        <end position="255"/>
    </location>
</feature>
<feature type="transmembrane region" description="Helical" evidence="1">
    <location>
        <begin position="179"/>
        <end position="197"/>
    </location>
</feature>
<keyword evidence="3" id="KW-1185">Reference proteome</keyword>
<feature type="transmembrane region" description="Helical" evidence="1">
    <location>
        <begin position="51"/>
        <end position="76"/>
    </location>
</feature>
<protein>
    <recommendedName>
        <fullName evidence="4">Spirocyclase, AveC family</fullName>
    </recommendedName>
</protein>
<dbReference type="RefSeq" id="WP_218617459.1">
    <property type="nucleotide sequence ID" value="NZ_FRCS01000003.1"/>
</dbReference>
<sequence length="263" mass="29635">MPTVTIVSQPGNPLSSVRLPWLMEIGGWVVFAVVAGVLAHRWWKRGEPSTAALLFIACFTMFWQEFYADWGAYLYYNPQLHLLPWGPGSFNTPNKPVYVLAGYGWFYAGAFPAILAVFAWARRRWPGAPYLLVLACTALVPFYLWNLLTADLASYLTNWYQYLHPIGPAIHTSKGGLPLLYPAFPFVLFAPLVVFSLDRRGADGRTWFERVCRVPAQGTAVAVRQVHRVVAWIVGLNVMYAVCLTIPLVLIRILFLPDNVYVP</sequence>
<feature type="transmembrane region" description="Helical" evidence="1">
    <location>
        <begin position="20"/>
        <end position="39"/>
    </location>
</feature>
<keyword evidence="1" id="KW-0812">Transmembrane</keyword>
<keyword evidence="1" id="KW-1133">Transmembrane helix</keyword>
<dbReference type="AlphaFoldDB" id="A0A1M7PGJ7"/>
<gene>
    <name evidence="2" type="ORF">SAMN05443668_103309</name>
</gene>
<keyword evidence="1" id="KW-0472">Membrane</keyword>
<evidence type="ECO:0000256" key="1">
    <source>
        <dbReference type="SAM" id="Phobius"/>
    </source>
</evidence>